<evidence type="ECO:0000313" key="5">
    <source>
        <dbReference type="EMBL" id="TDZ49648.1"/>
    </source>
</evidence>
<evidence type="ECO:0000256" key="2">
    <source>
        <dbReference type="ARBA" id="ARBA00023239"/>
    </source>
</evidence>
<name>A0A4R8R4W6_COLTR</name>
<sequence length="519" mass="55734">MSTNEHSGDNRYLSVVPGEAHGPVVFSDVPLSFMMGVDPKTGVVVDTHHPLLGRSLKDCVLAIPCGRGSCSGSGAILELILTGNAPSALIFREPEMILTLGVMVAEAMFGRQLPVVFLNDAESFEELRHTTSLVVHEHALVLGPSQKEIPLRPSSLKTVQLTEADREVISGKGGEASRIALEIIVAFAALQGAGRLIDVTQVHIDACAYSGSSSLLTARQRFRELGAPSEALVTGDKIGETYLRLGAKMSFTCAPYLLDSRPGAGEQIGWSESNAVVFANSVLGARTQKYPDYLDVFIALTGRAPYVGCHTAKGRRPTVIIAVPQLRQHDASLFPLLGYHIGDLVGSKIPFIVGLESASPSTSDLKAFGAGFATTSSAPMFHMRGVTPEAAAMETGISQLPRIEVKLQGLQQTWTQLNTAPEPFVDMVTLGNPHFSVDEFAQLAQLCRNRQRSEDVGFAITTSRAVYQQALELGYLDVLEAFGARFITDACWCMIEQPAVPAGVRHVMTNSAKYAHYGP</sequence>
<dbReference type="GO" id="GO:0016829">
    <property type="term" value="F:lyase activity"/>
    <property type="evidence" value="ECO:0007669"/>
    <property type="project" value="UniProtKB-KW"/>
</dbReference>
<dbReference type="SUPFAM" id="SSF52016">
    <property type="entry name" value="LeuD/IlvD-like"/>
    <property type="match status" value="1"/>
</dbReference>
<accession>A0A4R8R4W6</accession>
<dbReference type="Gene3D" id="3.50.30.10">
    <property type="entry name" value="Phosphohistidine domain"/>
    <property type="match status" value="1"/>
</dbReference>
<keyword evidence="6" id="KW-1185">Reference proteome</keyword>
<evidence type="ECO:0000259" key="4">
    <source>
        <dbReference type="Pfam" id="PF04412"/>
    </source>
</evidence>
<feature type="domain" description="Phosphomevalonate dehydratase small subunit-like" evidence="3">
    <location>
        <begin position="31"/>
        <end position="115"/>
    </location>
</feature>
<dbReference type="AlphaFoldDB" id="A0A4R8R4W6"/>
<feature type="domain" description="Phosphomevalonate dehydratase large subunit-like" evidence="4">
    <location>
        <begin position="160"/>
        <end position="213"/>
    </location>
</feature>
<organism evidence="5 6">
    <name type="scientific">Colletotrichum trifolii</name>
    <dbReference type="NCBI Taxonomy" id="5466"/>
    <lineage>
        <taxon>Eukaryota</taxon>
        <taxon>Fungi</taxon>
        <taxon>Dikarya</taxon>
        <taxon>Ascomycota</taxon>
        <taxon>Pezizomycotina</taxon>
        <taxon>Sordariomycetes</taxon>
        <taxon>Hypocreomycetidae</taxon>
        <taxon>Glomerellales</taxon>
        <taxon>Glomerellaceae</taxon>
        <taxon>Colletotrichum</taxon>
        <taxon>Colletotrichum orbiculare species complex</taxon>
    </lineage>
</organism>
<evidence type="ECO:0008006" key="7">
    <source>
        <dbReference type="Google" id="ProtNLM"/>
    </source>
</evidence>
<evidence type="ECO:0000259" key="3">
    <source>
        <dbReference type="Pfam" id="PF01989"/>
    </source>
</evidence>
<dbReference type="CDD" id="cd01356">
    <property type="entry name" value="AcnX_swivel"/>
    <property type="match status" value="1"/>
</dbReference>
<evidence type="ECO:0000256" key="1">
    <source>
        <dbReference type="ARBA" id="ARBA00023004"/>
    </source>
</evidence>
<protein>
    <recommendedName>
        <fullName evidence="7">DUF521 domain-containing protein</fullName>
    </recommendedName>
</protein>
<gene>
    <name evidence="5" type="ORF">CTRI78_v008026</name>
</gene>
<feature type="domain" description="Phosphomevalonate dehydratase large subunit-like" evidence="4">
    <location>
        <begin position="217"/>
        <end position="519"/>
    </location>
</feature>
<reference evidence="5 6" key="1">
    <citation type="submission" date="2018-12" db="EMBL/GenBank/DDBJ databases">
        <title>Genome sequence and assembly of Colletotrichum trifolii.</title>
        <authorList>
            <person name="Gan P."/>
            <person name="Shirasu K."/>
        </authorList>
    </citation>
    <scope>NUCLEOTIDE SEQUENCE [LARGE SCALE GENOMIC DNA]</scope>
    <source>
        <strain evidence="5 6">543-2</strain>
    </source>
</reference>
<keyword evidence="2" id="KW-0456">Lyase</keyword>
<dbReference type="Proteomes" id="UP000295703">
    <property type="component" value="Unassembled WGS sequence"/>
</dbReference>
<proteinExistence type="predicted"/>
<dbReference type="InterPro" id="IPR002840">
    <property type="entry name" value="PMDh-S-like_dom"/>
</dbReference>
<dbReference type="InterPro" id="IPR007506">
    <property type="entry name" value="PMDh-L-like_dom"/>
</dbReference>
<comment type="caution">
    <text evidence="5">The sequence shown here is derived from an EMBL/GenBank/DDBJ whole genome shotgun (WGS) entry which is preliminary data.</text>
</comment>
<dbReference type="PANTHER" id="PTHR36577">
    <property type="entry name" value="DUF521 DOMAIN PROTEIN (AFU_ORTHOLOGUE AFUA_6G00490)"/>
    <property type="match status" value="1"/>
</dbReference>
<dbReference type="STRING" id="5466.A0A4R8R4W6"/>
<dbReference type="PANTHER" id="PTHR36577:SF3">
    <property type="entry name" value="DUF521 DOMAIN PROTEIN (AFU_ORTHOLOGUE AFUA_6G00490)"/>
    <property type="match status" value="1"/>
</dbReference>
<keyword evidence="1" id="KW-0408">Iron</keyword>
<dbReference type="Pfam" id="PF04412">
    <property type="entry name" value="AcnX"/>
    <property type="match status" value="2"/>
</dbReference>
<dbReference type="EMBL" id="RYZW01000092">
    <property type="protein sequence ID" value="TDZ49648.1"/>
    <property type="molecule type" value="Genomic_DNA"/>
</dbReference>
<evidence type="ECO:0000313" key="6">
    <source>
        <dbReference type="Proteomes" id="UP000295703"/>
    </source>
</evidence>
<dbReference type="Pfam" id="PF01989">
    <property type="entry name" value="AcnX_swivel_put"/>
    <property type="match status" value="1"/>
</dbReference>